<dbReference type="InterPro" id="IPR041657">
    <property type="entry name" value="HTH_17"/>
</dbReference>
<protein>
    <recommendedName>
        <fullName evidence="1">Helix-turn-helix domain-containing protein</fullName>
    </recommendedName>
</protein>
<dbReference type="Pfam" id="PF12728">
    <property type="entry name" value="HTH_17"/>
    <property type="match status" value="1"/>
</dbReference>
<dbReference type="EMBL" id="BCSX01000040">
    <property type="protein sequence ID" value="GAS90490.1"/>
    <property type="molecule type" value="Genomic_DNA"/>
</dbReference>
<dbReference type="AlphaFoldDB" id="A0A100W2L0"/>
<dbReference type="STRING" id="146020.RMCB_4586"/>
<organism evidence="2 3">
    <name type="scientific">Mycolicibacterium brisbanense</name>
    <dbReference type="NCBI Taxonomy" id="146020"/>
    <lineage>
        <taxon>Bacteria</taxon>
        <taxon>Bacillati</taxon>
        <taxon>Actinomycetota</taxon>
        <taxon>Actinomycetes</taxon>
        <taxon>Mycobacteriales</taxon>
        <taxon>Mycobacteriaceae</taxon>
        <taxon>Mycolicibacterium</taxon>
    </lineage>
</organism>
<dbReference type="InterPro" id="IPR009061">
    <property type="entry name" value="DNA-bd_dom_put_sf"/>
</dbReference>
<reference evidence="3" key="2">
    <citation type="submission" date="2016-02" db="EMBL/GenBank/DDBJ databases">
        <title>Draft genome sequence of five rapidly growing Mycobacterium species.</title>
        <authorList>
            <person name="Katahira K."/>
            <person name="Gotou Y."/>
            <person name="Iida K."/>
            <person name="Ogura Y."/>
            <person name="Hayashi T."/>
        </authorList>
    </citation>
    <scope>NUCLEOTIDE SEQUENCE [LARGE SCALE GENOMIC DNA]</scope>
    <source>
        <strain evidence="3">JCM15654</strain>
    </source>
</reference>
<gene>
    <name evidence="2" type="ORF">RMCB_4586</name>
</gene>
<reference evidence="3" key="1">
    <citation type="journal article" date="2016" name="Genome Announc.">
        <title>Draft Genome Sequences of Five Rapidly Growing Mycobacterium Species, M. thermoresistibile, M. fortuitum subsp. acetamidolyticum, M. canariasense, M. brisbanense, and M. novocastrense.</title>
        <authorList>
            <person name="Katahira K."/>
            <person name="Ogura Y."/>
            <person name="Gotoh Y."/>
            <person name="Hayashi T."/>
        </authorList>
    </citation>
    <scope>NUCLEOTIDE SEQUENCE [LARGE SCALE GENOMIC DNA]</scope>
    <source>
        <strain evidence="3">JCM15654</strain>
    </source>
</reference>
<dbReference type="Gene3D" id="1.10.10.10">
    <property type="entry name" value="Winged helix-like DNA-binding domain superfamily/Winged helix DNA-binding domain"/>
    <property type="match status" value="1"/>
</dbReference>
<feature type="domain" description="Helix-turn-helix" evidence="1">
    <location>
        <begin position="11"/>
        <end position="61"/>
    </location>
</feature>
<dbReference type="OrthoDB" id="5524782at2"/>
<evidence type="ECO:0000313" key="2">
    <source>
        <dbReference type="EMBL" id="GAS90490.1"/>
    </source>
</evidence>
<proteinExistence type="predicted"/>
<evidence type="ECO:0000259" key="1">
    <source>
        <dbReference type="Pfam" id="PF12728"/>
    </source>
</evidence>
<name>A0A100W2L0_9MYCO</name>
<comment type="caution">
    <text evidence="2">The sequence shown here is derived from an EMBL/GenBank/DDBJ whole genome shotgun (WGS) entry which is preliminary data.</text>
</comment>
<sequence length="101" mass="11306">MSTATVDIPAYLTTADLARRLRRSEQTIRIWVAHEGLPAHRVKRRLHFDPVEVDAWLSARRDGQPAPHDHRAAIKRLVDAAPELTDDQAARIRAVLSGGAR</sequence>
<keyword evidence="3" id="KW-1185">Reference proteome</keyword>
<dbReference type="RefSeq" id="WP_062830624.1">
    <property type="nucleotide sequence ID" value="NZ_BCSX01000040.1"/>
</dbReference>
<dbReference type="InterPro" id="IPR036388">
    <property type="entry name" value="WH-like_DNA-bd_sf"/>
</dbReference>
<accession>A0A100W2L0</accession>
<dbReference type="Proteomes" id="UP000069620">
    <property type="component" value="Unassembled WGS sequence"/>
</dbReference>
<dbReference type="SUPFAM" id="SSF46955">
    <property type="entry name" value="Putative DNA-binding domain"/>
    <property type="match status" value="1"/>
</dbReference>
<evidence type="ECO:0000313" key="3">
    <source>
        <dbReference type="Proteomes" id="UP000069620"/>
    </source>
</evidence>